<dbReference type="InterPro" id="IPR002885">
    <property type="entry name" value="PPR_rpt"/>
</dbReference>
<dbReference type="InterPro" id="IPR011990">
    <property type="entry name" value="TPR-like_helical_dom_sf"/>
</dbReference>
<dbReference type="PANTHER" id="PTHR46128:SF211">
    <property type="entry name" value="PENTACOTRIPEPTIDE-REPEAT REGION OF PRORP DOMAIN-CONTAINING PROTEIN"/>
    <property type="match status" value="1"/>
</dbReference>
<dbReference type="PANTHER" id="PTHR46128">
    <property type="entry name" value="MITOCHONDRIAL GROUP I INTRON SPLICING FACTOR CCM1"/>
    <property type="match status" value="1"/>
</dbReference>
<comment type="similarity">
    <text evidence="1">Belongs to the PPR family. P subfamily.</text>
</comment>
<evidence type="ECO:0000313" key="4">
    <source>
        <dbReference type="EMBL" id="KAK7300202.1"/>
    </source>
</evidence>
<evidence type="ECO:0000256" key="1">
    <source>
        <dbReference type="ARBA" id="ARBA00007626"/>
    </source>
</evidence>
<evidence type="ECO:0000256" key="2">
    <source>
        <dbReference type="ARBA" id="ARBA00022737"/>
    </source>
</evidence>
<keyword evidence="5" id="KW-1185">Reference proteome</keyword>
<comment type="caution">
    <text evidence="4">The sequence shown here is derived from an EMBL/GenBank/DDBJ whole genome shotgun (WGS) entry which is preliminary data.</text>
</comment>
<dbReference type="EMBL" id="JAYKXN010000003">
    <property type="protein sequence ID" value="KAK7300202.1"/>
    <property type="molecule type" value="Genomic_DNA"/>
</dbReference>
<organism evidence="4 5">
    <name type="scientific">Clitoria ternatea</name>
    <name type="common">Butterfly pea</name>
    <dbReference type="NCBI Taxonomy" id="43366"/>
    <lineage>
        <taxon>Eukaryota</taxon>
        <taxon>Viridiplantae</taxon>
        <taxon>Streptophyta</taxon>
        <taxon>Embryophyta</taxon>
        <taxon>Tracheophyta</taxon>
        <taxon>Spermatophyta</taxon>
        <taxon>Magnoliopsida</taxon>
        <taxon>eudicotyledons</taxon>
        <taxon>Gunneridae</taxon>
        <taxon>Pentapetalae</taxon>
        <taxon>rosids</taxon>
        <taxon>fabids</taxon>
        <taxon>Fabales</taxon>
        <taxon>Fabaceae</taxon>
        <taxon>Papilionoideae</taxon>
        <taxon>50 kb inversion clade</taxon>
        <taxon>NPAAA clade</taxon>
        <taxon>indigoferoid/millettioid clade</taxon>
        <taxon>Phaseoleae</taxon>
        <taxon>Clitoria</taxon>
    </lineage>
</organism>
<sequence length="303" mass="33969">MRVEVEVEDAVKTAAFVNLVDPLCREGFFGEVFGIAEELPFGSVFSQEVAYGQIIDSLCKAGSKDGDCMRAYQLLEEGAEFGFVLSEHTYKVLVEALCRILDVDKAREVLKLILRKEDVDKSRIYNIHLRALCLVNNPTELLNVLVVMLESQCQANVITLNTFSAPDVVTFTTVIPGLLDTAKVNEALDLGLFKLERPNDALEAFDNMVNDGIAVDSITFTVIVEGLCESDQIVVAKRFWRNVIWPSGIHDYFVYAAILKGLCHSGKFNEACHFLYELRDEEEWVEPDAVTWRILDKLCGNTT</sequence>
<gene>
    <name evidence="4" type="ORF">RJT34_11039</name>
</gene>
<protein>
    <recommendedName>
        <fullName evidence="6">Pentatricopeptide repeat-containing protein</fullName>
    </recommendedName>
</protein>
<reference evidence="4 5" key="1">
    <citation type="submission" date="2024-01" db="EMBL/GenBank/DDBJ databases">
        <title>The genomes of 5 underutilized Papilionoideae crops provide insights into root nodulation and disease resistance.</title>
        <authorList>
            <person name="Yuan L."/>
        </authorList>
    </citation>
    <scope>NUCLEOTIDE SEQUENCE [LARGE SCALE GENOMIC DNA]</scope>
    <source>
        <strain evidence="4">LY-2023</strain>
        <tissue evidence="4">Leaf</tissue>
    </source>
</reference>
<dbReference type="Proteomes" id="UP001359559">
    <property type="component" value="Unassembled WGS sequence"/>
</dbReference>
<feature type="repeat" description="PPR" evidence="3">
    <location>
        <begin position="251"/>
        <end position="281"/>
    </location>
</feature>
<name>A0AAN9JLP3_CLITE</name>
<dbReference type="PROSITE" id="PS51375">
    <property type="entry name" value="PPR"/>
    <property type="match status" value="1"/>
</dbReference>
<dbReference type="InterPro" id="IPR050872">
    <property type="entry name" value="PPR_P_subfamily"/>
</dbReference>
<dbReference type="Pfam" id="PF01535">
    <property type="entry name" value="PPR"/>
    <property type="match status" value="2"/>
</dbReference>
<evidence type="ECO:0000256" key="3">
    <source>
        <dbReference type="PROSITE-ProRule" id="PRU00708"/>
    </source>
</evidence>
<evidence type="ECO:0008006" key="6">
    <source>
        <dbReference type="Google" id="ProtNLM"/>
    </source>
</evidence>
<dbReference type="AlphaFoldDB" id="A0AAN9JLP3"/>
<accession>A0AAN9JLP3</accession>
<dbReference type="NCBIfam" id="TIGR00756">
    <property type="entry name" value="PPR"/>
    <property type="match status" value="1"/>
</dbReference>
<keyword evidence="2" id="KW-0677">Repeat</keyword>
<proteinExistence type="inferred from homology"/>
<evidence type="ECO:0000313" key="5">
    <source>
        <dbReference type="Proteomes" id="UP001359559"/>
    </source>
</evidence>
<dbReference type="Gene3D" id="1.25.40.10">
    <property type="entry name" value="Tetratricopeptide repeat domain"/>
    <property type="match status" value="2"/>
</dbReference>